<protein>
    <submittedName>
        <fullName evidence="1">Uncharacterized protein</fullName>
    </submittedName>
</protein>
<evidence type="ECO:0000313" key="2">
    <source>
        <dbReference type="Proteomes" id="UP001519363"/>
    </source>
</evidence>
<comment type="caution">
    <text evidence="1">The sequence shown here is derived from an EMBL/GenBank/DDBJ whole genome shotgun (WGS) entry which is preliminary data.</text>
</comment>
<dbReference type="RefSeq" id="WP_158103511.1">
    <property type="nucleotide sequence ID" value="NZ_JAGIOO010000001.1"/>
</dbReference>
<proteinExistence type="predicted"/>
<keyword evidence="2" id="KW-1185">Reference proteome</keyword>
<sequence length="54" mass="5771">MPTDLHRLRTHGHTARVSRNDRAVAGMSGRYADSCDTVHTTAETPSGVMSTSAT</sequence>
<gene>
    <name evidence="1" type="ORF">JOF53_001061</name>
</gene>
<name>A0ABS5A6G5_9PSEU</name>
<accession>A0ABS5A6G5</accession>
<evidence type="ECO:0000313" key="1">
    <source>
        <dbReference type="EMBL" id="MBP2472189.1"/>
    </source>
</evidence>
<dbReference type="Proteomes" id="UP001519363">
    <property type="component" value="Unassembled WGS sequence"/>
</dbReference>
<dbReference type="EMBL" id="JAGIOO010000001">
    <property type="protein sequence ID" value="MBP2472189.1"/>
    <property type="molecule type" value="Genomic_DNA"/>
</dbReference>
<reference evidence="1 2" key="1">
    <citation type="submission" date="2021-03" db="EMBL/GenBank/DDBJ databases">
        <title>Sequencing the genomes of 1000 actinobacteria strains.</title>
        <authorList>
            <person name="Klenk H.-P."/>
        </authorList>
    </citation>
    <scope>NUCLEOTIDE SEQUENCE [LARGE SCALE GENOMIC DNA]</scope>
    <source>
        <strain evidence="1 2">DSM 44580</strain>
    </source>
</reference>
<organism evidence="1 2">
    <name type="scientific">Crossiella equi</name>
    <dbReference type="NCBI Taxonomy" id="130796"/>
    <lineage>
        <taxon>Bacteria</taxon>
        <taxon>Bacillati</taxon>
        <taxon>Actinomycetota</taxon>
        <taxon>Actinomycetes</taxon>
        <taxon>Pseudonocardiales</taxon>
        <taxon>Pseudonocardiaceae</taxon>
        <taxon>Crossiella</taxon>
    </lineage>
</organism>